<accession>A0A9Q9RCS8</accession>
<dbReference type="InterPro" id="IPR011701">
    <property type="entry name" value="MFS"/>
</dbReference>
<reference evidence="9" key="1">
    <citation type="submission" date="2019-05" db="EMBL/GenBank/DDBJ databases">
        <authorList>
            <person name="Piombo E."/>
        </authorList>
    </citation>
    <scope>NUCLEOTIDE SEQUENCE</scope>
    <source>
        <strain evidence="9">C2S</strain>
    </source>
</reference>
<dbReference type="Pfam" id="PF07690">
    <property type="entry name" value="MFS_1"/>
    <property type="match status" value="1"/>
</dbReference>
<evidence type="ECO:0000256" key="4">
    <source>
        <dbReference type="ARBA" id="ARBA00022989"/>
    </source>
</evidence>
<evidence type="ECO:0000256" key="6">
    <source>
        <dbReference type="ARBA" id="ARBA00023180"/>
    </source>
</evidence>
<evidence type="ECO:0000256" key="2">
    <source>
        <dbReference type="ARBA" id="ARBA00022448"/>
    </source>
</evidence>
<evidence type="ECO:0000313" key="9">
    <source>
        <dbReference type="EMBL" id="VTT59348.1"/>
    </source>
</evidence>
<feature type="domain" description="Major facilitator superfamily (MFS) profile" evidence="8">
    <location>
        <begin position="56"/>
        <end position="194"/>
    </location>
</feature>
<feature type="transmembrane region" description="Helical" evidence="7">
    <location>
        <begin position="152"/>
        <end position="173"/>
    </location>
</feature>
<dbReference type="SUPFAM" id="SSF103473">
    <property type="entry name" value="MFS general substrate transporter"/>
    <property type="match status" value="1"/>
</dbReference>
<keyword evidence="4 7" id="KW-1133">Transmembrane helix</keyword>
<gene>
    <name evidence="9" type="ORF">C2S_14079</name>
</gene>
<feature type="transmembrane region" description="Helical" evidence="7">
    <location>
        <begin position="121"/>
        <end position="140"/>
    </location>
</feature>
<dbReference type="PANTHER" id="PTHR42718">
    <property type="entry name" value="MAJOR FACILITATOR SUPERFAMILY MULTIDRUG TRANSPORTER MFSC"/>
    <property type="match status" value="1"/>
</dbReference>
<feature type="transmembrane region" description="Helical" evidence="7">
    <location>
        <begin position="53"/>
        <end position="78"/>
    </location>
</feature>
<evidence type="ECO:0000256" key="3">
    <source>
        <dbReference type="ARBA" id="ARBA00022692"/>
    </source>
</evidence>
<dbReference type="GO" id="GO:0022857">
    <property type="term" value="F:transmembrane transporter activity"/>
    <property type="evidence" value="ECO:0007669"/>
    <property type="project" value="InterPro"/>
</dbReference>
<dbReference type="PANTHER" id="PTHR42718:SF9">
    <property type="entry name" value="MAJOR FACILITATOR SUPERFAMILY MULTIDRUG TRANSPORTER MFSC"/>
    <property type="match status" value="1"/>
</dbReference>
<evidence type="ECO:0000313" key="10">
    <source>
        <dbReference type="Proteomes" id="UP000760494"/>
    </source>
</evidence>
<dbReference type="AlphaFoldDB" id="A0A9Q9RCS8"/>
<sequence length="194" mass="21137">MKIEQSPIADLELAVTIPAPDVSHSNACPTQTPAPEDSGPGDHQYPYLSRIRAFLLVTVISIAALLTVLNSQSIVIILPDLGNAMRIPSSRQQLVVSIYNISTGSVMLLWGRLADVYGRRLGFLSGSVIFTLATLCLPWTRYEKPFYVLRAVQVMSAAAIMPSGIGIMASTFAPGPSRNMAFIECLPWHHWVLS</sequence>
<keyword evidence="2" id="KW-0813">Transport</keyword>
<feature type="transmembrane region" description="Helical" evidence="7">
    <location>
        <begin position="90"/>
        <end position="109"/>
    </location>
</feature>
<dbReference type="Proteomes" id="UP000760494">
    <property type="component" value="Unassembled WGS sequence"/>
</dbReference>
<comment type="caution">
    <text evidence="9">The sequence shown here is derived from an EMBL/GenBank/DDBJ whole genome shotgun (WGS) entry which is preliminary data.</text>
</comment>
<dbReference type="PROSITE" id="PS50850">
    <property type="entry name" value="MFS"/>
    <property type="match status" value="1"/>
</dbReference>
<evidence type="ECO:0000256" key="5">
    <source>
        <dbReference type="ARBA" id="ARBA00023136"/>
    </source>
</evidence>
<evidence type="ECO:0000256" key="7">
    <source>
        <dbReference type="SAM" id="Phobius"/>
    </source>
</evidence>
<dbReference type="GO" id="GO:0016020">
    <property type="term" value="C:membrane"/>
    <property type="evidence" value="ECO:0007669"/>
    <property type="project" value="UniProtKB-SubCell"/>
</dbReference>
<evidence type="ECO:0000256" key="1">
    <source>
        <dbReference type="ARBA" id="ARBA00004141"/>
    </source>
</evidence>
<keyword evidence="6" id="KW-0325">Glycoprotein</keyword>
<name>A0A9Q9RCS8_FUSFU</name>
<dbReference type="InterPro" id="IPR020846">
    <property type="entry name" value="MFS_dom"/>
</dbReference>
<dbReference type="Gene3D" id="1.20.1720.10">
    <property type="entry name" value="Multidrug resistance protein D"/>
    <property type="match status" value="1"/>
</dbReference>
<organism evidence="9 10">
    <name type="scientific">Fusarium fujikuroi</name>
    <name type="common">Bakanae and foot rot disease fungus</name>
    <name type="synonym">Gibberella fujikuroi</name>
    <dbReference type="NCBI Taxonomy" id="5127"/>
    <lineage>
        <taxon>Eukaryota</taxon>
        <taxon>Fungi</taxon>
        <taxon>Dikarya</taxon>
        <taxon>Ascomycota</taxon>
        <taxon>Pezizomycotina</taxon>
        <taxon>Sordariomycetes</taxon>
        <taxon>Hypocreomycetidae</taxon>
        <taxon>Hypocreales</taxon>
        <taxon>Nectriaceae</taxon>
        <taxon>Fusarium</taxon>
        <taxon>Fusarium fujikuroi species complex</taxon>
    </lineage>
</organism>
<keyword evidence="3 7" id="KW-0812">Transmembrane</keyword>
<dbReference type="EMBL" id="CABFJX010000028">
    <property type="protein sequence ID" value="VTT59348.1"/>
    <property type="molecule type" value="Genomic_DNA"/>
</dbReference>
<evidence type="ECO:0000259" key="8">
    <source>
        <dbReference type="PROSITE" id="PS50850"/>
    </source>
</evidence>
<protein>
    <recommendedName>
        <fullName evidence="8">Major facilitator superfamily (MFS) profile domain-containing protein</fullName>
    </recommendedName>
</protein>
<comment type="subcellular location">
    <subcellularLocation>
        <location evidence="1">Membrane</location>
        <topology evidence="1">Multi-pass membrane protein</topology>
    </subcellularLocation>
</comment>
<dbReference type="InterPro" id="IPR036259">
    <property type="entry name" value="MFS_trans_sf"/>
</dbReference>
<proteinExistence type="predicted"/>
<feature type="non-terminal residue" evidence="9">
    <location>
        <position position="194"/>
    </location>
</feature>
<keyword evidence="5 7" id="KW-0472">Membrane</keyword>